<dbReference type="AlphaFoldDB" id="A0A5C3EYG5"/>
<name>A0A5C3EYG5_9BASI</name>
<evidence type="ECO:0000313" key="2">
    <source>
        <dbReference type="Proteomes" id="UP000323386"/>
    </source>
</evidence>
<keyword evidence="2" id="KW-1185">Reference proteome</keyword>
<accession>A0A5C3EYG5</accession>
<gene>
    <name evidence="1" type="ORF">PSFLO_02381</name>
</gene>
<dbReference type="EMBL" id="OOIP01000005">
    <property type="protein sequence ID" value="SPO36910.1"/>
    <property type="molecule type" value="Genomic_DNA"/>
</dbReference>
<dbReference type="Proteomes" id="UP000323386">
    <property type="component" value="Unassembled WGS sequence"/>
</dbReference>
<reference evidence="1 2" key="1">
    <citation type="submission" date="2018-03" db="EMBL/GenBank/DDBJ databases">
        <authorList>
            <person name="Guldener U."/>
        </authorList>
    </citation>
    <scope>NUCLEOTIDE SEQUENCE [LARGE SCALE GENOMIC DNA]</scope>
    <source>
        <strain evidence="1 2">DAOM196992</strain>
    </source>
</reference>
<evidence type="ECO:0000313" key="1">
    <source>
        <dbReference type="EMBL" id="SPO36910.1"/>
    </source>
</evidence>
<organism evidence="1 2">
    <name type="scientific">Pseudozyma flocculosa</name>
    <dbReference type="NCBI Taxonomy" id="84751"/>
    <lineage>
        <taxon>Eukaryota</taxon>
        <taxon>Fungi</taxon>
        <taxon>Dikarya</taxon>
        <taxon>Basidiomycota</taxon>
        <taxon>Ustilaginomycotina</taxon>
        <taxon>Ustilaginomycetes</taxon>
        <taxon>Ustilaginales</taxon>
        <taxon>Ustilaginaceae</taxon>
        <taxon>Pseudozyma</taxon>
    </lineage>
</organism>
<sequence length="186" mass="20709">MLTPWPVRDCGAAATVARRDHIGHGHAFATPSRLGTRGHVGDLLRGFFAICRSALVQAWCGILERAVVTYPYQHGRFRSQMAHLRWAENSKLSRAPSSSLRCPRTASHLTSGIAYYRSKQDVGSRYRARRPFFLLWDRARDAAPIVRGQLVARSAFDELRNASPPPRKGGFLVVPCLLVARFNAGI</sequence>
<protein>
    <submittedName>
        <fullName evidence="1">Uncharacterized protein</fullName>
    </submittedName>
</protein>
<proteinExistence type="predicted"/>